<dbReference type="GO" id="GO:0003677">
    <property type="term" value="F:DNA binding"/>
    <property type="evidence" value="ECO:0007669"/>
    <property type="project" value="InterPro"/>
</dbReference>
<evidence type="ECO:0000256" key="3">
    <source>
        <dbReference type="ARBA" id="ARBA00023163"/>
    </source>
</evidence>
<dbReference type="InterPro" id="IPR007811">
    <property type="entry name" value="RPC4"/>
</dbReference>
<evidence type="ECO:0000313" key="6">
    <source>
        <dbReference type="EMBL" id="CDR39503.1"/>
    </source>
</evidence>
<dbReference type="EMBL" id="LK052939">
    <property type="protein sequence ID" value="CDR39503.1"/>
    <property type="molecule type" value="Genomic_DNA"/>
</dbReference>
<feature type="region of interest" description="Disordered" evidence="5">
    <location>
        <begin position="582"/>
        <end position="615"/>
    </location>
</feature>
<evidence type="ECO:0000256" key="2">
    <source>
        <dbReference type="ARBA" id="ARBA00022478"/>
    </source>
</evidence>
<feature type="region of interest" description="Disordered" evidence="5">
    <location>
        <begin position="507"/>
        <end position="555"/>
    </location>
</feature>
<dbReference type="GO" id="GO:0005666">
    <property type="term" value="C:RNA polymerase III complex"/>
    <property type="evidence" value="ECO:0007669"/>
    <property type="project" value="InterPro"/>
</dbReference>
<feature type="compositionally biased region" description="Low complexity" evidence="5">
    <location>
        <begin position="531"/>
        <end position="552"/>
    </location>
</feature>
<protein>
    <submittedName>
        <fullName evidence="6">RHTO0S04e05820g1_1</fullName>
    </submittedName>
</protein>
<dbReference type="GO" id="GO:0042797">
    <property type="term" value="P:tRNA transcription by RNA polymerase III"/>
    <property type="evidence" value="ECO:0007669"/>
    <property type="project" value="TreeGrafter"/>
</dbReference>
<reference evidence="6" key="1">
    <citation type="journal article" date="2014" name="Genome Announc.">
        <title>Draft genome sequence of Rhodosporidium toruloides CECT1137, an oleaginous yeast of biotechnological interest.</title>
        <authorList>
            <person name="Morin N."/>
            <person name="Calcas X."/>
            <person name="Devillers H."/>
            <person name="Durrens P."/>
            <person name="Sherman D.J."/>
            <person name="Nicaud J.-M."/>
            <person name="Neuveglise C."/>
        </authorList>
    </citation>
    <scope>NUCLEOTIDE SEQUENCE</scope>
    <source>
        <strain evidence="6">CECT1137</strain>
    </source>
</reference>
<dbReference type="OrthoDB" id="5836119at2759"/>
<feature type="compositionally biased region" description="Polar residues" evidence="5">
    <location>
        <begin position="21"/>
        <end position="32"/>
    </location>
</feature>
<feature type="compositionally biased region" description="Basic residues" evidence="5">
    <location>
        <begin position="152"/>
        <end position="162"/>
    </location>
</feature>
<feature type="compositionally biased region" description="Basic and acidic residues" evidence="5">
    <location>
        <begin position="304"/>
        <end position="330"/>
    </location>
</feature>
<comment type="subcellular location">
    <subcellularLocation>
        <location evidence="1">Nucleus</location>
    </subcellularLocation>
</comment>
<evidence type="ECO:0000256" key="4">
    <source>
        <dbReference type="ARBA" id="ARBA00023242"/>
    </source>
</evidence>
<feature type="region of interest" description="Disordered" evidence="5">
    <location>
        <begin position="1"/>
        <end position="225"/>
    </location>
</feature>
<evidence type="ECO:0000256" key="5">
    <source>
        <dbReference type="SAM" id="MobiDB-lite"/>
    </source>
</evidence>
<keyword evidence="2" id="KW-0240">DNA-directed RNA polymerase</keyword>
<feature type="region of interest" description="Disordered" evidence="5">
    <location>
        <begin position="414"/>
        <end position="458"/>
    </location>
</feature>
<gene>
    <name evidence="6" type="ORF">RHTO0S_04e05820g</name>
</gene>
<dbReference type="Pfam" id="PF05132">
    <property type="entry name" value="RNA_pol_Rpc4"/>
    <property type="match status" value="1"/>
</dbReference>
<keyword evidence="3" id="KW-0804">Transcription</keyword>
<evidence type="ECO:0000256" key="1">
    <source>
        <dbReference type="ARBA" id="ARBA00004123"/>
    </source>
</evidence>
<sequence>MSDTGAPKGRGRGRGRRVGATTLSGATIDTNTASPSPQPAAADSSASASRASSVSAPRGASGTPAPSAEATEDAPEPSNTAASFSAAPQRRASVKRVPSVGVGSTRAPSVGLARTPSIGLAGGRDRPVGGLLGSTSEFRRDATAGPSTARGTKFKPNMRRKERVVDDDEDDVKMEDGESNWRNKRGPRPPPRPRQDLQMTASGPMAQGPGGPPKTWGARPTAGASGAAVMAASRAGTLNQMIDDDEDASDLEVDDDPYDEAGGLRFKAVDLNDIGSAKKREGDDGMAPLTLPRDPKVLRTKIRRLQERKQERLKKEAARAKSEAGVKAEPQDDSLPGSGTSTPATAATPAPLHSKEGSLALMSVDEDKEAKDLKDLEEEEKKEIILSEAFDLAPETRGELYMFQFPRKFPEFVPSSSVKSESDPSGDLASLSIKPDPDALAPRKVVPPPWGRFGTRTEKAARWSEHEGRIGELCVHRSGKVTLRLEGDLRYEVLPAAQPSFLQEIAVLDHPSKNTSINGTSKKPKSRRRSSSTSSSSSSSSSSSDSPSSSKKAPALPADSLVVLGQTSKKFIVVPQIEDLLEKVGEQEKKEREEERRLRMEKAKREGGVKREGKR</sequence>
<accession>A0A061APR4</accession>
<keyword evidence="4" id="KW-0539">Nucleus</keyword>
<feature type="compositionally biased region" description="Low complexity" evidence="5">
    <location>
        <begin position="414"/>
        <end position="425"/>
    </location>
</feature>
<dbReference type="AlphaFoldDB" id="A0A061APR4"/>
<feature type="region of interest" description="Disordered" evidence="5">
    <location>
        <begin position="272"/>
        <end position="378"/>
    </location>
</feature>
<name>A0A061APR4_RHOTO</name>
<feature type="compositionally biased region" description="Basic and acidic residues" evidence="5">
    <location>
        <begin position="368"/>
        <end position="378"/>
    </location>
</feature>
<organism evidence="6">
    <name type="scientific">Rhodotorula toruloides</name>
    <name type="common">Yeast</name>
    <name type="synonym">Rhodosporidium toruloides</name>
    <dbReference type="NCBI Taxonomy" id="5286"/>
    <lineage>
        <taxon>Eukaryota</taxon>
        <taxon>Fungi</taxon>
        <taxon>Dikarya</taxon>
        <taxon>Basidiomycota</taxon>
        <taxon>Pucciniomycotina</taxon>
        <taxon>Microbotryomycetes</taxon>
        <taxon>Sporidiobolales</taxon>
        <taxon>Sporidiobolaceae</taxon>
        <taxon>Rhodotorula</taxon>
    </lineage>
</organism>
<feature type="compositionally biased region" description="Low complexity" evidence="5">
    <location>
        <begin position="336"/>
        <end position="351"/>
    </location>
</feature>
<proteinExistence type="predicted"/>
<feature type="compositionally biased region" description="Low complexity" evidence="5">
    <location>
        <begin position="33"/>
        <end position="61"/>
    </location>
</feature>
<dbReference type="PANTHER" id="PTHR13408:SF0">
    <property type="entry name" value="DNA-DIRECTED RNA POLYMERASE III SUBUNIT RPC4"/>
    <property type="match status" value="1"/>
</dbReference>
<dbReference type="PANTHER" id="PTHR13408">
    <property type="entry name" value="DNA-DIRECTED RNA POLYMERASE III"/>
    <property type="match status" value="1"/>
</dbReference>